<dbReference type="GO" id="GO:0003676">
    <property type="term" value="F:nucleic acid binding"/>
    <property type="evidence" value="ECO:0007669"/>
    <property type="project" value="InterPro"/>
</dbReference>
<sequence>MYPSEIEWFRLDWTYLAHDRDQWRALVNIVMNLRVLQKTGKFLSGCTIDSFSRRAQLHKRGPAIRKRQRPAKRRESTLRGVKTALVDRFSEKLPARYHYNLLHEATQSKDESPIQFLDRCRALRAKTIRKSADPTEQRTLKEEADFRLLTSFIYCMKREAGRELRIRNPKTSDQALNIAIVVYNDKRVELRHKDYEALAVKTDGREDFANPKGYRPPLRQRDQPRKSPGRRTQERWEQKRDRVRPPITCFACGRHGHIARNYEARRKPTTEREQHSPN</sequence>
<dbReference type="GO" id="GO:0008270">
    <property type="term" value="F:zinc ion binding"/>
    <property type="evidence" value="ECO:0007669"/>
    <property type="project" value="InterPro"/>
</dbReference>
<evidence type="ECO:0000256" key="1">
    <source>
        <dbReference type="SAM" id="MobiDB-lite"/>
    </source>
</evidence>
<evidence type="ECO:0000313" key="3">
    <source>
        <dbReference type="Proteomes" id="UP000235965"/>
    </source>
</evidence>
<reference evidence="2 3" key="1">
    <citation type="submission" date="2017-12" db="EMBL/GenBank/DDBJ databases">
        <title>Hemimetabolous genomes reveal molecular basis of termite eusociality.</title>
        <authorList>
            <person name="Harrison M.C."/>
            <person name="Jongepier E."/>
            <person name="Robertson H.M."/>
            <person name="Arning N."/>
            <person name="Bitard-Feildel T."/>
            <person name="Chao H."/>
            <person name="Childers C.P."/>
            <person name="Dinh H."/>
            <person name="Doddapaneni H."/>
            <person name="Dugan S."/>
            <person name="Gowin J."/>
            <person name="Greiner C."/>
            <person name="Han Y."/>
            <person name="Hu H."/>
            <person name="Hughes D.S.T."/>
            <person name="Huylmans A.-K."/>
            <person name="Kemena C."/>
            <person name="Kremer L.P.M."/>
            <person name="Lee S.L."/>
            <person name="Lopez-Ezquerra A."/>
            <person name="Mallet L."/>
            <person name="Monroy-Kuhn J.M."/>
            <person name="Moser A."/>
            <person name="Murali S.C."/>
            <person name="Muzny D.M."/>
            <person name="Otani S."/>
            <person name="Piulachs M.-D."/>
            <person name="Poelchau M."/>
            <person name="Qu J."/>
            <person name="Schaub F."/>
            <person name="Wada-Katsumata A."/>
            <person name="Worley K.C."/>
            <person name="Xie Q."/>
            <person name="Ylla G."/>
            <person name="Poulsen M."/>
            <person name="Gibbs R.A."/>
            <person name="Schal C."/>
            <person name="Richards S."/>
            <person name="Belles X."/>
            <person name="Korb J."/>
            <person name="Bornberg-Bauer E."/>
        </authorList>
    </citation>
    <scope>NUCLEOTIDE SEQUENCE [LARGE SCALE GENOMIC DNA]</scope>
    <source>
        <tissue evidence="2">Whole body</tissue>
    </source>
</reference>
<dbReference type="InParanoid" id="A0A2J7RM71"/>
<dbReference type="InterPro" id="IPR036875">
    <property type="entry name" value="Znf_CCHC_sf"/>
</dbReference>
<dbReference type="SUPFAM" id="SSF57756">
    <property type="entry name" value="Retrovirus zinc finger-like domains"/>
    <property type="match status" value="1"/>
</dbReference>
<dbReference type="Proteomes" id="UP000235965">
    <property type="component" value="Unassembled WGS sequence"/>
</dbReference>
<proteinExistence type="predicted"/>
<accession>A0A2J7RM71</accession>
<evidence type="ECO:0008006" key="4">
    <source>
        <dbReference type="Google" id="ProtNLM"/>
    </source>
</evidence>
<feature type="compositionally biased region" description="Basic and acidic residues" evidence="1">
    <location>
        <begin position="219"/>
        <end position="242"/>
    </location>
</feature>
<dbReference type="STRING" id="105785.A0A2J7RM71"/>
<protein>
    <recommendedName>
        <fullName evidence="4">CCHC-type domain-containing protein</fullName>
    </recommendedName>
</protein>
<comment type="caution">
    <text evidence="2">The sequence shown here is derived from an EMBL/GenBank/DDBJ whole genome shotgun (WGS) entry which is preliminary data.</text>
</comment>
<keyword evidence="3" id="KW-1185">Reference proteome</keyword>
<evidence type="ECO:0000313" key="2">
    <source>
        <dbReference type="EMBL" id="PNF41928.1"/>
    </source>
</evidence>
<dbReference type="OrthoDB" id="6780827at2759"/>
<gene>
    <name evidence="2" type="ORF">B7P43_G14829</name>
</gene>
<organism evidence="2 3">
    <name type="scientific">Cryptotermes secundus</name>
    <dbReference type="NCBI Taxonomy" id="105785"/>
    <lineage>
        <taxon>Eukaryota</taxon>
        <taxon>Metazoa</taxon>
        <taxon>Ecdysozoa</taxon>
        <taxon>Arthropoda</taxon>
        <taxon>Hexapoda</taxon>
        <taxon>Insecta</taxon>
        <taxon>Pterygota</taxon>
        <taxon>Neoptera</taxon>
        <taxon>Polyneoptera</taxon>
        <taxon>Dictyoptera</taxon>
        <taxon>Blattodea</taxon>
        <taxon>Blattoidea</taxon>
        <taxon>Termitoidae</taxon>
        <taxon>Kalotermitidae</taxon>
        <taxon>Cryptotermitinae</taxon>
        <taxon>Cryptotermes</taxon>
    </lineage>
</organism>
<dbReference type="EMBL" id="NEVH01002572">
    <property type="protein sequence ID" value="PNF41928.1"/>
    <property type="molecule type" value="Genomic_DNA"/>
</dbReference>
<dbReference type="AlphaFoldDB" id="A0A2J7RM71"/>
<feature type="region of interest" description="Disordered" evidence="1">
    <location>
        <begin position="206"/>
        <end position="242"/>
    </location>
</feature>
<name>A0A2J7RM71_9NEOP</name>